<proteinExistence type="predicted"/>
<keyword evidence="5" id="KW-1185">Reference proteome</keyword>
<dbReference type="Pfam" id="PF00271">
    <property type="entry name" value="Helicase_C"/>
    <property type="match status" value="1"/>
</dbReference>
<dbReference type="PROSITE" id="PS51194">
    <property type="entry name" value="HELICASE_CTER"/>
    <property type="match status" value="1"/>
</dbReference>
<dbReference type="NCBIfam" id="NF042964">
    <property type="entry name" value="phospholipD_antiphage"/>
    <property type="match status" value="1"/>
</dbReference>
<dbReference type="SMART" id="SM00490">
    <property type="entry name" value="HELICc"/>
    <property type="match status" value="1"/>
</dbReference>
<evidence type="ECO:0000313" key="5">
    <source>
        <dbReference type="Proteomes" id="UP001254165"/>
    </source>
</evidence>
<dbReference type="PANTHER" id="PTHR45766">
    <property type="entry name" value="DNA ANNEALING HELICASE AND ENDONUCLEASE ZRANB3 FAMILY MEMBER"/>
    <property type="match status" value="1"/>
</dbReference>
<feature type="domain" description="Helicase ATP-binding" evidence="2">
    <location>
        <begin position="260"/>
        <end position="443"/>
    </location>
</feature>
<dbReference type="Gene3D" id="3.40.50.10810">
    <property type="entry name" value="Tandem AAA-ATPase domain"/>
    <property type="match status" value="1"/>
</dbReference>
<dbReference type="InterPro" id="IPR014001">
    <property type="entry name" value="Helicase_ATP-bd"/>
</dbReference>
<dbReference type="InterPro" id="IPR001650">
    <property type="entry name" value="Helicase_C-like"/>
</dbReference>
<protein>
    <submittedName>
        <fullName evidence="4">Phospholipase D-like domain-containing protein</fullName>
    </submittedName>
</protein>
<gene>
    <name evidence="4" type="ORF">QYE77_00110</name>
</gene>
<dbReference type="InterPro" id="IPR000330">
    <property type="entry name" value="SNF2_N"/>
</dbReference>
<dbReference type="InterPro" id="IPR038718">
    <property type="entry name" value="SNF2-like_sf"/>
</dbReference>
<dbReference type="CDD" id="cd18793">
    <property type="entry name" value="SF2_C_SNF"/>
    <property type="match status" value="1"/>
</dbReference>
<organism evidence="4 5">
    <name type="scientific">Thermanaerothrix solaris</name>
    <dbReference type="NCBI Taxonomy" id="3058434"/>
    <lineage>
        <taxon>Bacteria</taxon>
        <taxon>Bacillati</taxon>
        <taxon>Chloroflexota</taxon>
        <taxon>Anaerolineae</taxon>
        <taxon>Anaerolineales</taxon>
        <taxon>Anaerolineaceae</taxon>
        <taxon>Thermanaerothrix</taxon>
    </lineage>
</organism>
<dbReference type="Proteomes" id="UP001254165">
    <property type="component" value="Unassembled WGS sequence"/>
</dbReference>
<dbReference type="RefSeq" id="WP_315623078.1">
    <property type="nucleotide sequence ID" value="NZ_JAUHMF010000001.1"/>
</dbReference>
<evidence type="ECO:0000313" key="4">
    <source>
        <dbReference type="EMBL" id="MDT8896653.1"/>
    </source>
</evidence>
<dbReference type="InterPro" id="IPR025202">
    <property type="entry name" value="PLD-like_dom"/>
</dbReference>
<dbReference type="CDD" id="cd09179">
    <property type="entry name" value="PLDc_N_DEXD_a"/>
    <property type="match status" value="1"/>
</dbReference>
<keyword evidence="1" id="KW-0378">Hydrolase</keyword>
<sequence length="914" mass="105969">MIPSESPIRRFSSRRQRLDRSFLTERLRGALAYDRIAGYFTSSLLEVAGEELESMQGVARIVCNSSLMPGDVITAQAARDNLRLAWTSARPELSLNSPDSEPLKKRYEKLYRLLREGKMQVKVLPDSAFGLIHGKAGVITLADGTKTSFLGSVNESREGWQLNYELLWEDSSPEGVQWVQEEFDALWGSPFAIPLAEAIIEDIQRLSHRQVIYEIPEWQKNVKEKAPEPAPVVVELPIYRQDQGFWEHQKYFIRLAYEAHHGPYQQARFILADQVGLGKTLQLATSALLMALTGENPILILAPKTLLWQWQTEMRDLLDMPSAVWNGRQWVDENGLQYPSNGEDDILKCPRKVGVISTGLVTRGSYAAELLLKQRYECVILDEAHRARRKNPQSPEDAPEMNNLLAFMHKIARCTRSLLLATATPVQLHPVEVWDLLEVLAEGNEFVLGNSHSPWRNAQKAINLITGQEPLPQTLEEQWEWIRNPLPPASEEHTFEILRQRLELANHQAVVPGDRITSLRHSDQQRIKNHFENFVKYYNPLIRHVVRRTREQLENEIDPETKEPYLRKITVKLFGEASEDAIPLSGYLRQAYQMAEEFCQVYRELHGARGFLETLLLRRIGSSIYAGQKTVERILGQRLQEVAEEEEEETDDNISKLAEKISDRETEILRRLWKALQNNRDGDPKYERVRKYLFDEGWLEERGCIIFSQYRDSIEWLASRLMEEIPNEFIAVYSGAQSSGIYHQKKWLPMPREELKKLVMQGRVRLMLGTDAASEGLNLQRLGSLINLDLPWNPTRLEQRKGRIQRIGQRFDEVYICNLRYRDSVEDRVHNLLSERLEVIYNIFGQLPDFLEDVWVAMAYGEQERAKQIIDAVPKKHPFEIRYTKVQKVDWETCAEVLYEKARREVLQKGWREK</sequence>
<dbReference type="Gene3D" id="3.40.50.300">
    <property type="entry name" value="P-loop containing nucleotide triphosphate hydrolases"/>
    <property type="match status" value="1"/>
</dbReference>
<dbReference type="Pfam" id="PF00176">
    <property type="entry name" value="SNF2-rel_dom"/>
    <property type="match status" value="1"/>
</dbReference>
<dbReference type="Pfam" id="PF13091">
    <property type="entry name" value="PLDc_2"/>
    <property type="match status" value="1"/>
</dbReference>
<dbReference type="InterPro" id="IPR049730">
    <property type="entry name" value="SNF2/RAD54-like_C"/>
</dbReference>
<feature type="domain" description="Helicase C-terminal" evidence="3">
    <location>
        <begin position="685"/>
        <end position="855"/>
    </location>
</feature>
<evidence type="ECO:0000259" key="3">
    <source>
        <dbReference type="PROSITE" id="PS51194"/>
    </source>
</evidence>
<dbReference type="PROSITE" id="PS51192">
    <property type="entry name" value="HELICASE_ATP_BIND_1"/>
    <property type="match status" value="1"/>
</dbReference>
<dbReference type="SUPFAM" id="SSF56024">
    <property type="entry name" value="Phospholipase D/nuclease"/>
    <property type="match status" value="1"/>
</dbReference>
<evidence type="ECO:0000259" key="2">
    <source>
        <dbReference type="PROSITE" id="PS51192"/>
    </source>
</evidence>
<dbReference type="Gene3D" id="3.30.870.10">
    <property type="entry name" value="Endonuclease Chain A"/>
    <property type="match status" value="1"/>
</dbReference>
<dbReference type="SMART" id="SM00487">
    <property type="entry name" value="DEXDc"/>
    <property type="match status" value="1"/>
</dbReference>
<dbReference type="InterPro" id="IPR027417">
    <property type="entry name" value="P-loop_NTPase"/>
</dbReference>
<dbReference type="SUPFAM" id="SSF52540">
    <property type="entry name" value="P-loop containing nucleoside triphosphate hydrolases"/>
    <property type="match status" value="2"/>
</dbReference>
<dbReference type="InterPro" id="IPR049952">
    <property type="entry name" value="PhospholipD-like_anti-phage"/>
</dbReference>
<name>A0ABU3NIG6_9CHLR</name>
<evidence type="ECO:0000256" key="1">
    <source>
        <dbReference type="ARBA" id="ARBA00022801"/>
    </source>
</evidence>
<dbReference type="EMBL" id="JAUHMF010000001">
    <property type="protein sequence ID" value="MDT8896653.1"/>
    <property type="molecule type" value="Genomic_DNA"/>
</dbReference>
<comment type="caution">
    <text evidence="4">The sequence shown here is derived from an EMBL/GenBank/DDBJ whole genome shotgun (WGS) entry which is preliminary data.</text>
</comment>
<reference evidence="4 5" key="1">
    <citation type="submission" date="2023-07" db="EMBL/GenBank/DDBJ databases">
        <title>Novel species of Thermanaerothrix with wide hydrolytic capabilities.</title>
        <authorList>
            <person name="Zayulina K.S."/>
            <person name="Podosokorskaya O.A."/>
            <person name="Elcheninov A.G."/>
        </authorList>
    </citation>
    <scope>NUCLEOTIDE SEQUENCE [LARGE SCALE GENOMIC DNA]</scope>
    <source>
        <strain evidence="4 5">4228-RoL</strain>
    </source>
</reference>
<accession>A0ABU3NIG6</accession>
<dbReference type="PANTHER" id="PTHR45766:SF6">
    <property type="entry name" value="SWI_SNF-RELATED MATRIX-ASSOCIATED ACTIN-DEPENDENT REGULATOR OF CHROMATIN SUBFAMILY A-LIKE PROTEIN 1"/>
    <property type="match status" value="1"/>
</dbReference>